<dbReference type="EMBL" id="WUQX01000001">
    <property type="protein sequence ID" value="MXP78066.1"/>
    <property type="molecule type" value="Genomic_DNA"/>
</dbReference>
<dbReference type="Gene3D" id="1.10.10.2840">
    <property type="entry name" value="PucR C-terminal helix-turn-helix domain"/>
    <property type="match status" value="1"/>
</dbReference>
<dbReference type="RefSeq" id="WP_159754129.1">
    <property type="nucleotide sequence ID" value="NZ_WUQX01000001.1"/>
</dbReference>
<dbReference type="Proteomes" id="UP000460412">
    <property type="component" value="Unassembled WGS sequence"/>
</dbReference>
<reference evidence="3 4" key="1">
    <citation type="submission" date="2019-12" db="EMBL/GenBank/DDBJ databases">
        <title>Sporaefaciens musculi gen. nov., sp. nov., a novel bacterium isolated from the caecum of an obese mouse.</title>
        <authorList>
            <person name="Rasmussen T.S."/>
            <person name="Streidl T."/>
            <person name="Hitch T.C.A."/>
            <person name="Wortmann E."/>
            <person name="Deptula P."/>
            <person name="Hansen M."/>
            <person name="Nielsen D.S."/>
            <person name="Clavel T."/>
            <person name="Vogensen F.K."/>
        </authorList>
    </citation>
    <scope>NUCLEOTIDE SEQUENCE [LARGE SCALE GENOMIC DNA]</scope>
    <source>
        <strain evidence="3 4">WCA-9-b2</strain>
    </source>
</reference>
<dbReference type="Pfam" id="PF13556">
    <property type="entry name" value="HTH_30"/>
    <property type="match status" value="1"/>
</dbReference>
<dbReference type="Pfam" id="PF07905">
    <property type="entry name" value="PucR"/>
    <property type="match status" value="1"/>
</dbReference>
<dbReference type="InterPro" id="IPR012914">
    <property type="entry name" value="PucR_dom"/>
</dbReference>
<name>A0A7X3MKG2_9FIRM</name>
<proteinExistence type="predicted"/>
<evidence type="ECO:0000259" key="2">
    <source>
        <dbReference type="Pfam" id="PF13556"/>
    </source>
</evidence>
<dbReference type="PANTHER" id="PTHR33744:SF16">
    <property type="entry name" value="CARBOHYDRATE DIACID REGULATOR"/>
    <property type="match status" value="1"/>
</dbReference>
<accession>A0A7X3MKG2</accession>
<keyword evidence="4" id="KW-1185">Reference proteome</keyword>
<dbReference type="PANTHER" id="PTHR33744">
    <property type="entry name" value="CARBOHYDRATE DIACID REGULATOR"/>
    <property type="match status" value="1"/>
</dbReference>
<protein>
    <submittedName>
        <fullName evidence="3">PucR family transcriptional regulator</fullName>
    </submittedName>
</protein>
<organism evidence="3 4">
    <name type="scientific">Sporofaciens musculi</name>
    <dbReference type="NCBI Taxonomy" id="2681861"/>
    <lineage>
        <taxon>Bacteria</taxon>
        <taxon>Bacillati</taxon>
        <taxon>Bacillota</taxon>
        <taxon>Clostridia</taxon>
        <taxon>Lachnospirales</taxon>
        <taxon>Lachnospiraceae</taxon>
        <taxon>Sporofaciens</taxon>
    </lineage>
</organism>
<evidence type="ECO:0000259" key="1">
    <source>
        <dbReference type="Pfam" id="PF07905"/>
    </source>
</evidence>
<gene>
    <name evidence="3" type="ORF">GN277_22730</name>
</gene>
<dbReference type="InterPro" id="IPR025736">
    <property type="entry name" value="PucR_C-HTH_dom"/>
</dbReference>
<evidence type="ECO:0000313" key="3">
    <source>
        <dbReference type="EMBL" id="MXP78066.1"/>
    </source>
</evidence>
<evidence type="ECO:0000313" key="4">
    <source>
        <dbReference type="Proteomes" id="UP000460412"/>
    </source>
</evidence>
<dbReference type="AlphaFoldDB" id="A0A7X3MKG2"/>
<feature type="domain" description="Purine catabolism PurC-like" evidence="1">
    <location>
        <begin position="7"/>
        <end position="138"/>
    </location>
</feature>
<comment type="caution">
    <text evidence="3">The sequence shown here is derived from an EMBL/GenBank/DDBJ whole genome shotgun (WGS) entry which is preliminary data.</text>
</comment>
<dbReference type="InterPro" id="IPR042070">
    <property type="entry name" value="PucR_C-HTH_sf"/>
</dbReference>
<dbReference type="InterPro" id="IPR051448">
    <property type="entry name" value="CdaR-like_regulators"/>
</dbReference>
<sequence length="519" mass="58727">MSVTVEDLLELPSLRRAKVLGGQGGLTKIVSSISVLESVDPDFLIDELFPQEEYFGSEIVITGFMNILEDIEGQCANIRRMAEGGEAGLILFYVGVYLPKVDRRLIELADELDFVLICMPEGEKVLRYSEVISDVTDCIYRDRMEQESIVMEILDRVAVLPAHLQSVNTVLQMLSDRTATSLVLCDSSMRILNLAAWPRSIENTIKQGIENGLSDKEASRFTLYPERGQAMELFLLKEGRPLGKTLTEQIIDVVRLGVNIWGQQHSEVAVHELVHAILQDEPMKMRRLADIFHIHVEDIQEMWIVCGSKKNSSVYLQRELPSLRIFADNCADTVVADIYEGKLLLFLSNPYSLKEAQQQIMGLLEQVRKIDETITLTRCSGLSDTKDVRRAYLDHQAYLGDTCKVFPWRDYFCIGEIQFVGNCRQLVSQGEDEVERCMDCLKGLWGDEEETSLSETLSVYLLDGDASAAKTASLLYVHKNTVKYRLQRITDILGHRPNKMPEGMEIYQAVAICRLLAIK</sequence>
<feature type="domain" description="PucR C-terminal helix-turn-helix" evidence="2">
    <location>
        <begin position="453"/>
        <end position="511"/>
    </location>
</feature>